<evidence type="ECO:0000313" key="2">
    <source>
        <dbReference type="EMBL" id="QBB71299.1"/>
    </source>
</evidence>
<organism evidence="2 3">
    <name type="scientific">Pseudolysobacter antarcticus</name>
    <dbReference type="NCBI Taxonomy" id="2511995"/>
    <lineage>
        <taxon>Bacteria</taxon>
        <taxon>Pseudomonadati</taxon>
        <taxon>Pseudomonadota</taxon>
        <taxon>Gammaproteobacteria</taxon>
        <taxon>Lysobacterales</taxon>
        <taxon>Rhodanobacteraceae</taxon>
        <taxon>Pseudolysobacter</taxon>
    </lineage>
</organism>
<keyword evidence="1" id="KW-0732">Signal</keyword>
<accession>A0A411HL91</accession>
<feature type="signal peptide" evidence="1">
    <location>
        <begin position="1"/>
        <end position="26"/>
    </location>
</feature>
<evidence type="ECO:0000256" key="1">
    <source>
        <dbReference type="SAM" id="SignalP"/>
    </source>
</evidence>
<proteinExistence type="predicted"/>
<name>A0A411HL91_9GAMM</name>
<dbReference type="AlphaFoldDB" id="A0A411HL91"/>
<dbReference type="Proteomes" id="UP000291562">
    <property type="component" value="Chromosome"/>
</dbReference>
<protein>
    <submittedName>
        <fullName evidence="2">Uncharacterized protein</fullName>
    </submittedName>
</protein>
<gene>
    <name evidence="2" type="ORF">ELE36_13570</name>
</gene>
<keyword evidence="3" id="KW-1185">Reference proteome</keyword>
<dbReference type="KEGG" id="xbc:ELE36_13570"/>
<dbReference type="RefSeq" id="WP_129834165.1">
    <property type="nucleotide sequence ID" value="NZ_CP035704.1"/>
</dbReference>
<sequence length="219" mass="24003">MTTKVSARQLLALATLLSLAIFNAFAATEAVTKDGRHVILDDNGTWKLQVDKSNELVDISLAYATPKSATSIARSGFGVFLFAYDPNKWSVEQHPLSETVEFMFRHKNGSAIVKVVTERVQMTLSGLKELNIGLMQKTDPKAHIESETMLTVNGNTGLVLDNVGEAFGANWHVRRFLWSGKQGSVQMICTEANNLYEESAADINDLIAGFSVVEPAKKL</sequence>
<reference evidence="2 3" key="1">
    <citation type="submission" date="2019-01" db="EMBL/GenBank/DDBJ databases">
        <title>Pseudolysobacter antarctica gen. nov., sp. nov., isolated from Fildes Peninsula, Antarctica.</title>
        <authorList>
            <person name="Wei Z."/>
            <person name="Peng F."/>
        </authorList>
    </citation>
    <scope>NUCLEOTIDE SEQUENCE [LARGE SCALE GENOMIC DNA]</scope>
    <source>
        <strain evidence="2 3">AQ6-296</strain>
    </source>
</reference>
<dbReference type="OrthoDB" id="6400696at2"/>
<dbReference type="EMBL" id="CP035704">
    <property type="protein sequence ID" value="QBB71299.1"/>
    <property type="molecule type" value="Genomic_DNA"/>
</dbReference>
<feature type="chain" id="PRO_5019257317" evidence="1">
    <location>
        <begin position="27"/>
        <end position="219"/>
    </location>
</feature>
<evidence type="ECO:0000313" key="3">
    <source>
        <dbReference type="Proteomes" id="UP000291562"/>
    </source>
</evidence>